<name>A0A0E0P847_ORYRU</name>
<evidence type="ECO:0000313" key="1">
    <source>
        <dbReference type="EnsemblPlants" id="ORUFI04G11030.1"/>
    </source>
</evidence>
<protein>
    <submittedName>
        <fullName evidence="1">Uncharacterized protein</fullName>
    </submittedName>
</protein>
<sequence length="87" mass="10118">MCWSIGDKYIRGTPNFLSRRLKPLQNYWPISGDRGQLIKFAARPPRNEMKRASKVYHDRKGPFPPQKLAIEVRGSPTYILGHLPFHN</sequence>
<proteinExistence type="predicted"/>
<dbReference type="HOGENOM" id="CLU_2487338_0_0_1"/>
<dbReference type="Gramene" id="ORUFI04G11030.1">
    <property type="protein sequence ID" value="ORUFI04G11030.1"/>
    <property type="gene ID" value="ORUFI04G11030"/>
</dbReference>
<evidence type="ECO:0000313" key="2">
    <source>
        <dbReference type="Proteomes" id="UP000008022"/>
    </source>
</evidence>
<reference evidence="2" key="1">
    <citation type="submission" date="2013-06" db="EMBL/GenBank/DDBJ databases">
        <authorList>
            <person name="Zhao Q."/>
        </authorList>
    </citation>
    <scope>NUCLEOTIDE SEQUENCE</scope>
    <source>
        <strain evidence="2">cv. W1943</strain>
    </source>
</reference>
<reference evidence="1" key="2">
    <citation type="submission" date="2015-06" db="UniProtKB">
        <authorList>
            <consortium name="EnsemblPlants"/>
        </authorList>
    </citation>
    <scope>IDENTIFICATION</scope>
</reference>
<dbReference type="EnsemblPlants" id="ORUFI04G11030.1">
    <property type="protein sequence ID" value="ORUFI04G11030.1"/>
    <property type="gene ID" value="ORUFI04G11030"/>
</dbReference>
<dbReference type="AlphaFoldDB" id="A0A0E0P847"/>
<keyword evidence="2" id="KW-1185">Reference proteome</keyword>
<organism evidence="1 2">
    <name type="scientific">Oryza rufipogon</name>
    <name type="common">Brownbeard rice</name>
    <name type="synonym">Asian wild rice</name>
    <dbReference type="NCBI Taxonomy" id="4529"/>
    <lineage>
        <taxon>Eukaryota</taxon>
        <taxon>Viridiplantae</taxon>
        <taxon>Streptophyta</taxon>
        <taxon>Embryophyta</taxon>
        <taxon>Tracheophyta</taxon>
        <taxon>Spermatophyta</taxon>
        <taxon>Magnoliopsida</taxon>
        <taxon>Liliopsida</taxon>
        <taxon>Poales</taxon>
        <taxon>Poaceae</taxon>
        <taxon>BOP clade</taxon>
        <taxon>Oryzoideae</taxon>
        <taxon>Oryzeae</taxon>
        <taxon>Oryzinae</taxon>
        <taxon>Oryza</taxon>
    </lineage>
</organism>
<accession>A0A0E0P847</accession>
<dbReference type="Proteomes" id="UP000008022">
    <property type="component" value="Unassembled WGS sequence"/>
</dbReference>